<evidence type="ECO:0000256" key="3">
    <source>
        <dbReference type="ARBA" id="ARBA00022679"/>
    </source>
</evidence>
<dbReference type="Proteomes" id="UP000228510">
    <property type="component" value="Unassembled WGS sequence"/>
</dbReference>
<dbReference type="PANTHER" id="PTHR43398:SF1">
    <property type="entry name" value="DOLICHOL-PHOSPHATE MANNOSYLTRANSFERASE SUBUNIT 1"/>
    <property type="match status" value="1"/>
</dbReference>
<evidence type="ECO:0000259" key="4">
    <source>
        <dbReference type="Pfam" id="PF00535"/>
    </source>
</evidence>
<sequence>MKNLIIIPTYNERKNIAPLIREIFAITPDMYVMVVDDNSPDKTYELVQELMISWTRLSLLLREKKEGLRKAYVHAFEKALNDVEVGNIIMMDADFSHDPKYIPKFLEVLNNFDAVVGSRYAPAGGTEGWALWRRLLSRYGNKYARSVIGLPVHDCTGGFNAMRTSILRNINLDDLDMSGYAFLIELKYLLWKSGARLTEIPIIFKNRREEKSKMSSHIIREGLLAPWYIRKKKYNFHD</sequence>
<keyword evidence="3 5" id="KW-0808">Transferase</keyword>
<dbReference type="FunFam" id="3.90.550.10:FF:000122">
    <property type="entry name" value="Dolichol-phosphate mannosyltransferase subunit 1"/>
    <property type="match status" value="1"/>
</dbReference>
<dbReference type="GO" id="GO:0016020">
    <property type="term" value="C:membrane"/>
    <property type="evidence" value="ECO:0007669"/>
    <property type="project" value="GOC"/>
</dbReference>
<dbReference type="InterPro" id="IPR001173">
    <property type="entry name" value="Glyco_trans_2-like"/>
</dbReference>
<dbReference type="Pfam" id="PF00535">
    <property type="entry name" value="Glycos_transf_2"/>
    <property type="match status" value="1"/>
</dbReference>
<evidence type="ECO:0000256" key="2">
    <source>
        <dbReference type="ARBA" id="ARBA00022676"/>
    </source>
</evidence>
<protein>
    <submittedName>
        <fullName evidence="5">Dolichyl-phosphate beta-D-mannosyltransferase</fullName>
    </submittedName>
</protein>
<dbReference type="PANTHER" id="PTHR43398">
    <property type="entry name" value="DOLICHOL-PHOSPHATE MANNOSYLTRANSFERASE SUBUNIT 1"/>
    <property type="match status" value="1"/>
</dbReference>
<evidence type="ECO:0000313" key="6">
    <source>
        <dbReference type="Proteomes" id="UP000228510"/>
    </source>
</evidence>
<dbReference type="SUPFAM" id="SSF53448">
    <property type="entry name" value="Nucleotide-diphospho-sugar transferases"/>
    <property type="match status" value="1"/>
</dbReference>
<feature type="domain" description="Glycosyltransferase 2-like" evidence="4">
    <location>
        <begin position="5"/>
        <end position="169"/>
    </location>
</feature>
<dbReference type="EMBL" id="PFAT01000021">
    <property type="protein sequence ID" value="PIR92504.1"/>
    <property type="molecule type" value="Genomic_DNA"/>
</dbReference>
<reference evidence="6" key="1">
    <citation type="submission" date="2017-09" db="EMBL/GenBank/DDBJ databases">
        <title>Depth-based differentiation of microbial function through sediment-hosted aquifers and enrichment of novel symbionts in the deep terrestrial subsurface.</title>
        <authorList>
            <person name="Probst A.J."/>
            <person name="Ladd B."/>
            <person name="Jarett J.K."/>
            <person name="Geller-Mcgrath D.E."/>
            <person name="Sieber C.M.K."/>
            <person name="Emerson J.B."/>
            <person name="Anantharaman K."/>
            <person name="Thomas B.C."/>
            <person name="Malmstrom R."/>
            <person name="Stieglmeier M."/>
            <person name="Klingl A."/>
            <person name="Woyke T."/>
            <person name="Ryan C.M."/>
            <person name="Banfield J.F."/>
        </authorList>
    </citation>
    <scope>NUCLEOTIDE SEQUENCE [LARGE SCALE GENOMIC DNA]</scope>
</reference>
<dbReference type="GO" id="GO:0009247">
    <property type="term" value="P:glycolipid biosynthetic process"/>
    <property type="evidence" value="ECO:0007669"/>
    <property type="project" value="TreeGrafter"/>
</dbReference>
<gene>
    <name evidence="5" type="ORF">COU01_01460</name>
</gene>
<comment type="caution">
    <text evidence="5">The sequence shown here is derived from an EMBL/GenBank/DDBJ whole genome shotgun (WGS) entry which is preliminary data.</text>
</comment>
<dbReference type="AlphaFoldDB" id="A0A2H0V090"/>
<dbReference type="GO" id="GO:0004582">
    <property type="term" value="F:dolichyl-phosphate beta-D-mannosyltransferase activity"/>
    <property type="evidence" value="ECO:0007669"/>
    <property type="project" value="InterPro"/>
</dbReference>
<evidence type="ECO:0000313" key="5">
    <source>
        <dbReference type="EMBL" id="PIR92504.1"/>
    </source>
</evidence>
<dbReference type="CDD" id="cd06442">
    <property type="entry name" value="DPM1_like"/>
    <property type="match status" value="1"/>
</dbReference>
<dbReference type="Gene3D" id="3.90.550.10">
    <property type="entry name" value="Spore Coat Polysaccharide Biosynthesis Protein SpsA, Chain A"/>
    <property type="match status" value="1"/>
</dbReference>
<keyword evidence="2 5" id="KW-0328">Glycosyltransferase</keyword>
<accession>A0A2H0V090</accession>
<comment type="similarity">
    <text evidence="1">Belongs to the glycosyltransferase 2 family.</text>
</comment>
<dbReference type="InterPro" id="IPR029044">
    <property type="entry name" value="Nucleotide-diphossugar_trans"/>
</dbReference>
<proteinExistence type="inferred from homology"/>
<name>A0A2H0V090_9BACT</name>
<dbReference type="InterPro" id="IPR039528">
    <property type="entry name" value="DPM1-like"/>
</dbReference>
<organism evidence="5 6">
    <name type="scientific">Candidatus Falkowbacteria bacterium CG10_big_fil_rev_8_21_14_0_10_44_15</name>
    <dbReference type="NCBI Taxonomy" id="1974569"/>
    <lineage>
        <taxon>Bacteria</taxon>
        <taxon>Candidatus Falkowiibacteriota</taxon>
    </lineage>
</organism>
<evidence type="ECO:0000256" key="1">
    <source>
        <dbReference type="ARBA" id="ARBA00006739"/>
    </source>
</evidence>